<feature type="domain" description="RNA polymerase N-terminal" evidence="13">
    <location>
        <begin position="224"/>
        <end position="503"/>
    </location>
</feature>
<dbReference type="GO" id="GO:0003899">
    <property type="term" value="F:DNA-directed RNA polymerase activity"/>
    <property type="evidence" value="ECO:0007669"/>
    <property type="project" value="UniProtKB-UniRule"/>
</dbReference>
<keyword evidence="6 11" id="KW-0479">Metal-binding</keyword>
<feature type="binding site" evidence="11">
    <location>
        <position position="78"/>
    </location>
    <ligand>
        <name>Zn(2+)</name>
        <dbReference type="ChEBI" id="CHEBI:29105"/>
        <label>1</label>
    </ligand>
</feature>
<name>A0AAJ1QJ80_9BACI</name>
<dbReference type="Gene3D" id="4.10.860.120">
    <property type="entry name" value="RNA polymerase II, clamp domain"/>
    <property type="match status" value="1"/>
</dbReference>
<keyword evidence="9 11" id="KW-0804">Transcription</keyword>
<keyword evidence="3 11" id="KW-0240">DNA-directed RNA polymerase</keyword>
<feature type="binding site" evidence="11">
    <location>
        <position position="453"/>
    </location>
    <ligand>
        <name>Mg(2+)</name>
        <dbReference type="ChEBI" id="CHEBI:18420"/>
    </ligand>
</feature>
<evidence type="ECO:0000256" key="3">
    <source>
        <dbReference type="ARBA" id="ARBA00022478"/>
    </source>
</evidence>
<dbReference type="InterPro" id="IPR000722">
    <property type="entry name" value="RNA_pol_asu"/>
</dbReference>
<keyword evidence="5 11" id="KW-0548">Nucleotidyltransferase</keyword>
<dbReference type="InterPro" id="IPR012754">
    <property type="entry name" value="DNA-dir_RpoC_beta_prime_bact"/>
</dbReference>
<dbReference type="EMBL" id="JAUCFI010000003">
    <property type="protein sequence ID" value="MDM5282079.1"/>
    <property type="molecule type" value="Genomic_DNA"/>
</dbReference>
<dbReference type="CDD" id="cd02655">
    <property type="entry name" value="RNAP_beta'_C"/>
    <property type="match status" value="1"/>
</dbReference>
<feature type="binding site" evidence="11">
    <location>
        <position position="451"/>
    </location>
    <ligand>
        <name>Mg(2+)</name>
        <dbReference type="ChEBI" id="CHEBI:18420"/>
    </ligand>
</feature>
<feature type="binding site" evidence="11">
    <location>
        <position position="818"/>
    </location>
    <ligand>
        <name>Zn(2+)</name>
        <dbReference type="ChEBI" id="CHEBI:29105"/>
        <label>2</label>
    </ligand>
</feature>
<dbReference type="InterPro" id="IPR006592">
    <property type="entry name" value="RNA_pol_N"/>
</dbReference>
<keyword evidence="8 11" id="KW-0460">Magnesium</keyword>
<dbReference type="Pfam" id="PF04998">
    <property type="entry name" value="RNA_pol_Rpb1_5"/>
    <property type="match status" value="2"/>
</dbReference>
<feature type="binding site" evidence="11">
    <location>
        <position position="60"/>
    </location>
    <ligand>
        <name>Zn(2+)</name>
        <dbReference type="ChEBI" id="CHEBI:29105"/>
        <label>1</label>
    </ligand>
</feature>
<dbReference type="GO" id="GO:0000428">
    <property type="term" value="C:DNA-directed RNA polymerase complex"/>
    <property type="evidence" value="ECO:0007669"/>
    <property type="project" value="UniProtKB-KW"/>
</dbReference>
<dbReference type="GO" id="GO:0008270">
    <property type="term" value="F:zinc ion binding"/>
    <property type="evidence" value="ECO:0007669"/>
    <property type="project" value="UniProtKB-UniRule"/>
</dbReference>
<dbReference type="InterPro" id="IPR045867">
    <property type="entry name" value="DNA-dir_RpoC_beta_prime"/>
</dbReference>
<comment type="catalytic activity">
    <reaction evidence="10 11 12">
        <text>RNA(n) + a ribonucleoside 5'-triphosphate = RNA(n+1) + diphosphate</text>
        <dbReference type="Rhea" id="RHEA:21248"/>
        <dbReference type="Rhea" id="RHEA-COMP:14527"/>
        <dbReference type="Rhea" id="RHEA-COMP:17342"/>
        <dbReference type="ChEBI" id="CHEBI:33019"/>
        <dbReference type="ChEBI" id="CHEBI:61557"/>
        <dbReference type="ChEBI" id="CHEBI:140395"/>
        <dbReference type="EC" id="2.7.7.6"/>
    </reaction>
</comment>
<comment type="subunit">
    <text evidence="11">The RNAP catalytic core consists of 2 alpha, 1 beta, 1 beta' and 1 omega subunit. When a sigma factor is associated with the core the holoenzyme is formed, which can initiate transcription.</text>
</comment>
<protein>
    <recommendedName>
        <fullName evidence="11">DNA-directed RNA polymerase subunit beta'</fullName>
        <shortName evidence="11">RNAP subunit beta'</shortName>
        <ecNumber evidence="11">2.7.7.6</ecNumber>
    </recommendedName>
    <alternativeName>
        <fullName evidence="11">RNA polymerase subunit beta'</fullName>
    </alternativeName>
    <alternativeName>
        <fullName evidence="11">Transcriptase subunit beta'</fullName>
    </alternativeName>
</protein>
<dbReference type="Gene3D" id="1.10.150.390">
    <property type="match status" value="1"/>
</dbReference>
<dbReference type="Pfam" id="PF00623">
    <property type="entry name" value="RNA_pol_Rpb1_2"/>
    <property type="match status" value="1"/>
</dbReference>
<dbReference type="Proteomes" id="UP001238973">
    <property type="component" value="Unassembled WGS sequence"/>
</dbReference>
<feature type="binding site" evidence="11">
    <location>
        <position position="449"/>
    </location>
    <ligand>
        <name>Mg(2+)</name>
        <dbReference type="ChEBI" id="CHEBI:18420"/>
    </ligand>
</feature>
<dbReference type="NCBIfam" id="TIGR02386">
    <property type="entry name" value="rpoC_TIGR"/>
    <property type="match status" value="1"/>
</dbReference>
<evidence type="ECO:0000259" key="13">
    <source>
        <dbReference type="SMART" id="SM00663"/>
    </source>
</evidence>
<dbReference type="InterPro" id="IPR007083">
    <property type="entry name" value="RNA_pol_Rpb1_4"/>
</dbReference>
<evidence type="ECO:0000256" key="8">
    <source>
        <dbReference type="ARBA" id="ARBA00022842"/>
    </source>
</evidence>
<evidence type="ECO:0000256" key="9">
    <source>
        <dbReference type="ARBA" id="ARBA00023163"/>
    </source>
</evidence>
<dbReference type="RefSeq" id="WP_048677876.1">
    <property type="nucleotide sequence ID" value="NZ_CP084539.1"/>
</dbReference>
<feature type="binding site" evidence="11">
    <location>
        <position position="902"/>
    </location>
    <ligand>
        <name>Zn(2+)</name>
        <dbReference type="ChEBI" id="CHEBI:29105"/>
        <label>2</label>
    </ligand>
</feature>
<keyword evidence="7 11" id="KW-0862">Zinc</keyword>
<dbReference type="InterPro" id="IPR007080">
    <property type="entry name" value="RNA_pol_Rpb1_1"/>
</dbReference>
<dbReference type="Gene3D" id="1.10.40.90">
    <property type="match status" value="1"/>
</dbReference>
<dbReference type="PANTHER" id="PTHR19376">
    <property type="entry name" value="DNA-DIRECTED RNA POLYMERASE"/>
    <property type="match status" value="1"/>
</dbReference>
<feature type="binding site" evidence="11">
    <location>
        <position position="892"/>
    </location>
    <ligand>
        <name>Zn(2+)</name>
        <dbReference type="ChEBI" id="CHEBI:29105"/>
        <label>2</label>
    </ligand>
</feature>
<dbReference type="InterPro" id="IPR038120">
    <property type="entry name" value="Rpb1_funnel_sf"/>
</dbReference>
<evidence type="ECO:0000256" key="4">
    <source>
        <dbReference type="ARBA" id="ARBA00022679"/>
    </source>
</evidence>
<dbReference type="HAMAP" id="MF_01322">
    <property type="entry name" value="RNApol_bact_RpoC"/>
    <property type="match status" value="1"/>
</dbReference>
<dbReference type="FunFam" id="1.10.150.390:FF:000002">
    <property type="entry name" value="DNA-directed RNA polymerase subunit beta"/>
    <property type="match status" value="1"/>
</dbReference>
<dbReference type="InterPro" id="IPR042102">
    <property type="entry name" value="RNA_pol_Rpb1_3_sf"/>
</dbReference>
<dbReference type="InterPro" id="IPR007081">
    <property type="entry name" value="RNA_pol_Rpb1_5"/>
</dbReference>
<dbReference type="Pfam" id="PF04997">
    <property type="entry name" value="RNA_pol_Rpb1_1"/>
    <property type="match status" value="1"/>
</dbReference>
<organism evidence="14 15">
    <name type="scientific">Peribacillus frigoritolerans</name>
    <dbReference type="NCBI Taxonomy" id="450367"/>
    <lineage>
        <taxon>Bacteria</taxon>
        <taxon>Bacillati</taxon>
        <taxon>Bacillota</taxon>
        <taxon>Bacilli</taxon>
        <taxon>Bacillales</taxon>
        <taxon>Bacillaceae</taxon>
        <taxon>Peribacillus</taxon>
    </lineage>
</organism>
<evidence type="ECO:0000313" key="15">
    <source>
        <dbReference type="Proteomes" id="UP001238973"/>
    </source>
</evidence>
<evidence type="ECO:0000256" key="5">
    <source>
        <dbReference type="ARBA" id="ARBA00022695"/>
    </source>
</evidence>
<dbReference type="Pfam" id="PF05000">
    <property type="entry name" value="RNA_pol_Rpb1_4"/>
    <property type="match status" value="1"/>
</dbReference>
<dbReference type="Pfam" id="PF04983">
    <property type="entry name" value="RNA_pol_Rpb1_3"/>
    <property type="match status" value="1"/>
</dbReference>
<dbReference type="InterPro" id="IPR007066">
    <property type="entry name" value="RNA_pol_Rpb1_3"/>
</dbReference>
<dbReference type="CDD" id="cd01609">
    <property type="entry name" value="RNAP_beta'_N"/>
    <property type="match status" value="1"/>
</dbReference>
<dbReference type="Gene3D" id="1.10.132.30">
    <property type="match status" value="1"/>
</dbReference>
<dbReference type="GO" id="GO:0000287">
    <property type="term" value="F:magnesium ion binding"/>
    <property type="evidence" value="ECO:0007669"/>
    <property type="project" value="UniProtKB-UniRule"/>
</dbReference>
<dbReference type="Gene3D" id="2.40.50.100">
    <property type="match status" value="1"/>
</dbReference>
<accession>A0AAJ1QJ80</accession>
<dbReference type="GO" id="GO:0003677">
    <property type="term" value="F:DNA binding"/>
    <property type="evidence" value="ECO:0007669"/>
    <property type="project" value="UniProtKB-UniRule"/>
</dbReference>
<dbReference type="Gene3D" id="2.40.40.20">
    <property type="match status" value="1"/>
</dbReference>
<dbReference type="EC" id="2.7.7.6" evidence="11"/>
<evidence type="ECO:0000256" key="1">
    <source>
        <dbReference type="ARBA" id="ARBA00004026"/>
    </source>
</evidence>
<comment type="cofactor">
    <cofactor evidence="11">
        <name>Mg(2+)</name>
        <dbReference type="ChEBI" id="CHEBI:18420"/>
    </cofactor>
    <text evidence="11">Binds 1 Mg(2+) ion per subunit.</text>
</comment>
<dbReference type="PANTHER" id="PTHR19376:SF54">
    <property type="entry name" value="DNA-DIRECTED RNA POLYMERASE SUBUNIT BETA"/>
    <property type="match status" value="1"/>
</dbReference>
<dbReference type="Gene3D" id="1.10.274.100">
    <property type="entry name" value="RNA polymerase Rpb1, domain 3"/>
    <property type="match status" value="1"/>
</dbReference>
<proteinExistence type="inferred from homology"/>
<comment type="caution">
    <text evidence="14">The sequence shown here is derived from an EMBL/GenBank/DDBJ whole genome shotgun (WGS) entry which is preliminary data.</text>
</comment>
<comment type="similarity">
    <text evidence="2 11 12">Belongs to the RNA polymerase beta' chain family.</text>
</comment>
<reference evidence="14" key="1">
    <citation type="submission" date="2023-06" db="EMBL/GenBank/DDBJ databases">
        <title>Comparative genomics of Bacillaceae isolates and their secondary metabolite potential.</title>
        <authorList>
            <person name="Song L."/>
            <person name="Nielsen L.J."/>
            <person name="Mohite O."/>
            <person name="Xu X."/>
            <person name="Weber T."/>
            <person name="Kovacs A.T."/>
        </authorList>
    </citation>
    <scope>NUCLEOTIDE SEQUENCE</scope>
    <source>
        <strain evidence="14">G1S1</strain>
    </source>
</reference>
<dbReference type="SMART" id="SM00663">
    <property type="entry name" value="RPOLA_N"/>
    <property type="match status" value="1"/>
</dbReference>
<dbReference type="Gene3D" id="1.10.1790.20">
    <property type="match status" value="1"/>
</dbReference>
<evidence type="ECO:0000256" key="2">
    <source>
        <dbReference type="ARBA" id="ARBA00006460"/>
    </source>
</evidence>
<gene>
    <name evidence="11 14" type="primary">rpoC</name>
    <name evidence="14" type="ORF">QUF85_01785</name>
</gene>
<dbReference type="SUPFAM" id="SSF64484">
    <property type="entry name" value="beta and beta-prime subunits of DNA dependent RNA-polymerase"/>
    <property type="match status" value="1"/>
</dbReference>
<dbReference type="InterPro" id="IPR044893">
    <property type="entry name" value="RNA_pol_Rpb1_clamp_domain"/>
</dbReference>
<evidence type="ECO:0000256" key="7">
    <source>
        <dbReference type="ARBA" id="ARBA00022833"/>
    </source>
</evidence>
<dbReference type="FunFam" id="1.10.132.30:FF:000003">
    <property type="entry name" value="DNA-directed RNA polymerase subunit beta"/>
    <property type="match status" value="1"/>
</dbReference>
<keyword evidence="4 11" id="KW-0808">Transferase</keyword>
<dbReference type="GO" id="GO:0006351">
    <property type="term" value="P:DNA-templated transcription"/>
    <property type="evidence" value="ECO:0007669"/>
    <property type="project" value="UniProtKB-UniRule"/>
</dbReference>
<feature type="binding site" evidence="11">
    <location>
        <position position="899"/>
    </location>
    <ligand>
        <name>Zn(2+)</name>
        <dbReference type="ChEBI" id="CHEBI:29105"/>
        <label>2</label>
    </ligand>
</feature>
<evidence type="ECO:0000256" key="12">
    <source>
        <dbReference type="RuleBase" id="RU004279"/>
    </source>
</evidence>
<evidence type="ECO:0000256" key="11">
    <source>
        <dbReference type="HAMAP-Rule" id="MF_01322"/>
    </source>
</evidence>
<evidence type="ECO:0000313" key="14">
    <source>
        <dbReference type="EMBL" id="MDM5282079.1"/>
    </source>
</evidence>
<feature type="binding site" evidence="11">
    <location>
        <position position="75"/>
    </location>
    <ligand>
        <name>Zn(2+)</name>
        <dbReference type="ChEBI" id="CHEBI:29105"/>
        <label>1</label>
    </ligand>
</feature>
<dbReference type="FunFam" id="4.10.860.120:FF:000001">
    <property type="entry name" value="DNA-directed RNA polymerase subunit beta"/>
    <property type="match status" value="1"/>
</dbReference>
<evidence type="ECO:0000256" key="6">
    <source>
        <dbReference type="ARBA" id="ARBA00022723"/>
    </source>
</evidence>
<comment type="cofactor">
    <cofactor evidence="11">
        <name>Zn(2+)</name>
        <dbReference type="ChEBI" id="CHEBI:29105"/>
    </cofactor>
    <text evidence="11">Binds 2 Zn(2+) ions per subunit.</text>
</comment>
<sequence>MLDVNNFEYMKIGLASPDKIRSWSHGEVKKPETINYRTLKPEKDGLFCERIFGPQKDWECHCGKYKRVRYKGVVCDRCGVEVTRAKVRRERMGHIELAAPVSHIWYFKGIPSRMGLVLDMSPRALEEVIYFASYVVTETGDTTLEKKQLLSEKEYRTYREKYGKKFQAAMGAEAIKKLLQDIDTEKEVESLKEELKTAQGQRRTRAIKRLEVLEAFRNSGNEPSWMILDVLPVIPPELRPMVQLDGGRFATSDLNDLYRRVINRNNRLKRLLDLGAPSIIVQNEKRMLQEAVDALIDNGRRGRPVTGPGNRPLKSLSHMLKGKQGRFRQNLLGKRVDYSGRSVIVVGPNLKMYQCGLPKEMAIELFKPFVMKELVQRGLAHNIKSAKRKIERLSPEIWDVLEEVIREHPVLLNRAPTLHRLGIQAFEPTLVEGRAIRLHPLVCTAYNADFDGDQMAVHVPLSSEAQAEARMLMLAAQNILNPKDGKPVVTPSQDMVLGNYYLTLEREGAIGEGMIFKDTSEALLAYQNGYVHLHSRCAVHASSLNNETFTEEQNGQLLITTVGKLIFNEILPKSFPYINEPTRYNLETKTPEKYFVEKGANIPELIKSQPAIDPFKKKILGNIIAEVFKRFKITETSKMLDRMKDLGFKYSTKAGITVGVADIVVLKEKQEIITEAQTKVDNVLKQFRRGLITEDERYDRVISIWSAAKDTIQSKLMDSLDRRNPIFMMSDSGARGNASNFTQLAGMRGLMANPAGRIIELPIKSSFREGLTVLEYFISTHGARKGLADTALKTADSGYLTRRLVDVAQDVIIRDDDCGTDRGLKISALREGTEIIEHLEERLVGRYARKAIRHPETNEVIVAENDLITEDLANYIESLGIETAWIRSAFTCNTSHGVCKKCYGRNLATGQEVEVGEAVGIIAAQSIGEPGTQLTMRTFHTGGVAGDDITQGLPRIQEIFEARNPKGQAVISEIEGTIVSINEIRDKQQEIVVQGAVESRTYTAPYTARLRVTVDTPVRRGEELTEGSIDPKELLKVTDVLTVQEYLLHEVQKVYRMQGVEIGDKHIEVMVRQMMRKVRVLDAGETEVLPGTLLDVNQFTTANTDALLTNKLPATGRPVLLGITKASLETDSFLSAASFQETTRVLTDAAIKGKRDELLGLKENVIIGKLVPAGTGMLRYRKANPVVVDENADTVTVD</sequence>
<comment type="function">
    <text evidence="1 11 12">DNA-dependent RNA polymerase catalyzes the transcription of DNA into RNA using the four ribonucleoside triphosphates as substrates.</text>
</comment>
<dbReference type="AlphaFoldDB" id="A0AAJ1QJ80"/>
<evidence type="ECO:0000256" key="10">
    <source>
        <dbReference type="ARBA" id="ARBA00048552"/>
    </source>
</evidence>
<feature type="binding site" evidence="11">
    <location>
        <position position="62"/>
    </location>
    <ligand>
        <name>Zn(2+)</name>
        <dbReference type="ChEBI" id="CHEBI:29105"/>
        <label>1</label>
    </ligand>
</feature>